<evidence type="ECO:0000313" key="3">
    <source>
        <dbReference type="EMBL" id="KZD22706.1"/>
    </source>
</evidence>
<dbReference type="OrthoDB" id="9803483at2"/>
<accession>A0A163YY03</accession>
<dbReference type="Proteomes" id="UP000076574">
    <property type="component" value="Unassembled WGS sequence"/>
</dbReference>
<dbReference type="PANTHER" id="PTHR43625:SF40">
    <property type="entry name" value="ALDO-KETO REDUCTASE YAKC [NADP(+)]"/>
    <property type="match status" value="1"/>
</dbReference>
<dbReference type="InterPro" id="IPR036812">
    <property type="entry name" value="NAD(P)_OxRdtase_dom_sf"/>
</dbReference>
<dbReference type="GO" id="GO:0005737">
    <property type="term" value="C:cytoplasm"/>
    <property type="evidence" value="ECO:0007669"/>
    <property type="project" value="TreeGrafter"/>
</dbReference>
<organism evidence="3 4">
    <name type="scientific">Tardiphaga robiniae</name>
    <dbReference type="NCBI Taxonomy" id="943830"/>
    <lineage>
        <taxon>Bacteria</taxon>
        <taxon>Pseudomonadati</taxon>
        <taxon>Pseudomonadota</taxon>
        <taxon>Alphaproteobacteria</taxon>
        <taxon>Hyphomicrobiales</taxon>
        <taxon>Nitrobacteraceae</taxon>
        <taxon>Tardiphaga</taxon>
    </lineage>
</organism>
<dbReference type="Gene3D" id="3.20.20.100">
    <property type="entry name" value="NADP-dependent oxidoreductase domain"/>
    <property type="match status" value="1"/>
</dbReference>
<dbReference type="EMBL" id="LVYV01000016">
    <property type="protein sequence ID" value="KZD22706.1"/>
    <property type="molecule type" value="Genomic_DNA"/>
</dbReference>
<dbReference type="GO" id="GO:0016491">
    <property type="term" value="F:oxidoreductase activity"/>
    <property type="evidence" value="ECO:0007669"/>
    <property type="project" value="UniProtKB-KW"/>
</dbReference>
<dbReference type="SUPFAM" id="SSF51430">
    <property type="entry name" value="NAD(P)-linked oxidoreductase"/>
    <property type="match status" value="1"/>
</dbReference>
<name>A0A163YY03_9BRAD</name>
<proteinExistence type="predicted"/>
<dbReference type="PANTHER" id="PTHR43625">
    <property type="entry name" value="AFLATOXIN B1 ALDEHYDE REDUCTASE"/>
    <property type="match status" value="1"/>
</dbReference>
<sequence>MKHLQLGKTGPTVGALGLGCMGMSDVYGPADRGESIATIHAALEAGVTLIDTGDFYAMGHNELLIAEALRGRNRDNLQLSVKFGGMRDPAGAFMGFDNRPIAIKNFVAYSLVRLGVEVIDIYRPARLDPNVPIEDTVGAIADLIKAGYVKHIGLSEVGSETIRRAHKVHPITDLQIEYSLISRGIEDNILPTCRELGIGITAYGVLSRGLIGGHFTKNGMNAKDYRSHSPRFSAANIDQNLALVEKIRTIANDIGASVAQVAIAWVAAQGQDILPVVGARRRDRLTEALGALDVKLTPAHLRALAEAIPADAAAGGRYPDEHLAHMDSEKKRA</sequence>
<evidence type="ECO:0000259" key="2">
    <source>
        <dbReference type="Pfam" id="PF00248"/>
    </source>
</evidence>
<dbReference type="AlphaFoldDB" id="A0A163YY03"/>
<comment type="caution">
    <text evidence="3">The sequence shown here is derived from an EMBL/GenBank/DDBJ whole genome shotgun (WGS) entry which is preliminary data.</text>
</comment>
<dbReference type="PROSITE" id="PS51257">
    <property type="entry name" value="PROKAR_LIPOPROTEIN"/>
    <property type="match status" value="1"/>
</dbReference>
<dbReference type="InterPro" id="IPR050791">
    <property type="entry name" value="Aldo-Keto_reductase"/>
</dbReference>
<dbReference type="Pfam" id="PF00248">
    <property type="entry name" value="Aldo_ket_red"/>
    <property type="match status" value="1"/>
</dbReference>
<feature type="domain" description="NADP-dependent oxidoreductase" evidence="2">
    <location>
        <begin position="16"/>
        <end position="307"/>
    </location>
</feature>
<keyword evidence="1" id="KW-0560">Oxidoreductase</keyword>
<dbReference type="STRING" id="943830.A4A58_28525"/>
<dbReference type="RefSeq" id="WP_068734132.1">
    <property type="nucleotide sequence ID" value="NZ_LVYV01000016.1"/>
</dbReference>
<evidence type="ECO:0000256" key="1">
    <source>
        <dbReference type="ARBA" id="ARBA00023002"/>
    </source>
</evidence>
<reference evidence="3 4" key="1">
    <citation type="submission" date="2016-03" db="EMBL/GenBank/DDBJ databases">
        <title>Microsymbionts genomes from the relict species Vavilovia formosa (Stev.) Fed.</title>
        <authorList>
            <person name="Kopat V."/>
            <person name="Chirak E."/>
            <person name="Kimeklis A."/>
            <person name="Andronov E."/>
        </authorList>
    </citation>
    <scope>NUCLEOTIDE SEQUENCE [LARGE SCALE GENOMIC DNA]</scope>
    <source>
        <strain evidence="3 4">Vaf07</strain>
    </source>
</reference>
<protein>
    <submittedName>
        <fullName evidence="3">Aldo/keto reductase</fullName>
    </submittedName>
</protein>
<gene>
    <name evidence="3" type="ORF">A4A58_28525</name>
</gene>
<dbReference type="InterPro" id="IPR023210">
    <property type="entry name" value="NADP_OxRdtase_dom"/>
</dbReference>
<keyword evidence="4" id="KW-1185">Reference proteome</keyword>
<evidence type="ECO:0000313" key="4">
    <source>
        <dbReference type="Proteomes" id="UP000076574"/>
    </source>
</evidence>